<protein>
    <submittedName>
        <fullName evidence="1">Uncharacterized protein</fullName>
    </submittedName>
</protein>
<dbReference type="Gramene" id="EOY10788">
    <property type="protein sequence ID" value="EOY10788"/>
    <property type="gene ID" value="TCM_026099"/>
</dbReference>
<name>A0A061F1L0_THECC</name>
<dbReference type="Proteomes" id="UP000026915">
    <property type="component" value="Chromosome 5"/>
</dbReference>
<proteinExistence type="predicted"/>
<organism evidence="1 2">
    <name type="scientific">Theobroma cacao</name>
    <name type="common">Cacao</name>
    <name type="synonym">Cocoa</name>
    <dbReference type="NCBI Taxonomy" id="3641"/>
    <lineage>
        <taxon>Eukaryota</taxon>
        <taxon>Viridiplantae</taxon>
        <taxon>Streptophyta</taxon>
        <taxon>Embryophyta</taxon>
        <taxon>Tracheophyta</taxon>
        <taxon>Spermatophyta</taxon>
        <taxon>Magnoliopsida</taxon>
        <taxon>eudicotyledons</taxon>
        <taxon>Gunneridae</taxon>
        <taxon>Pentapetalae</taxon>
        <taxon>rosids</taxon>
        <taxon>malvids</taxon>
        <taxon>Malvales</taxon>
        <taxon>Malvaceae</taxon>
        <taxon>Byttnerioideae</taxon>
        <taxon>Theobroma</taxon>
    </lineage>
</organism>
<gene>
    <name evidence="1" type="ORF">TCM_026099</name>
</gene>
<dbReference type="EMBL" id="CM001883">
    <property type="protein sequence ID" value="EOY10788.1"/>
    <property type="molecule type" value="Genomic_DNA"/>
</dbReference>
<dbReference type="HOGENOM" id="CLU_2431417_0_0_1"/>
<keyword evidence="2" id="KW-1185">Reference proteome</keyword>
<evidence type="ECO:0000313" key="1">
    <source>
        <dbReference type="EMBL" id="EOY10788.1"/>
    </source>
</evidence>
<dbReference type="InParanoid" id="A0A061F1L0"/>
<dbReference type="AlphaFoldDB" id="A0A061F1L0"/>
<evidence type="ECO:0000313" key="2">
    <source>
        <dbReference type="Proteomes" id="UP000026915"/>
    </source>
</evidence>
<reference evidence="1 2" key="1">
    <citation type="journal article" date="2013" name="Genome Biol.">
        <title>The genome sequence of the most widely cultivated cacao type and its use to identify candidate genes regulating pod color.</title>
        <authorList>
            <person name="Motamayor J.C."/>
            <person name="Mockaitis K."/>
            <person name="Schmutz J."/>
            <person name="Haiminen N."/>
            <person name="Iii D.L."/>
            <person name="Cornejo O."/>
            <person name="Findley S.D."/>
            <person name="Zheng P."/>
            <person name="Utro F."/>
            <person name="Royaert S."/>
            <person name="Saski C."/>
            <person name="Jenkins J."/>
            <person name="Podicheti R."/>
            <person name="Zhao M."/>
            <person name="Scheffler B.E."/>
            <person name="Stack J.C."/>
            <person name="Feltus F.A."/>
            <person name="Mustiga G.M."/>
            <person name="Amores F."/>
            <person name="Phillips W."/>
            <person name="Marelli J.P."/>
            <person name="May G.D."/>
            <person name="Shapiro H."/>
            <person name="Ma J."/>
            <person name="Bustamante C.D."/>
            <person name="Schnell R.J."/>
            <person name="Main D."/>
            <person name="Gilbert D."/>
            <person name="Parida L."/>
            <person name="Kuhn D.N."/>
        </authorList>
    </citation>
    <scope>NUCLEOTIDE SEQUENCE [LARGE SCALE GENOMIC DNA]</scope>
    <source>
        <strain evidence="2">cv. Matina 1-6</strain>
    </source>
</reference>
<sequence>MLLDKFVFGLKVKMDIPQKAHELFPSLCLPIKDTSTKLNMPLPLSIIPRPELMHFASFVNSKGKDTWKGHFKDKALDPFIFPEVDINTILN</sequence>
<accession>A0A061F1L0</accession>